<evidence type="ECO:0000313" key="3">
    <source>
        <dbReference type="EMBL" id="HIZ34891.1"/>
    </source>
</evidence>
<reference evidence="3" key="2">
    <citation type="submission" date="2021-04" db="EMBL/GenBank/DDBJ databases">
        <authorList>
            <person name="Gilroy R."/>
        </authorList>
    </citation>
    <scope>NUCLEOTIDE SEQUENCE</scope>
    <source>
        <strain evidence="3">ChiGjej4B4-7305</strain>
    </source>
</reference>
<keyword evidence="1" id="KW-0812">Transmembrane</keyword>
<feature type="transmembrane region" description="Helical" evidence="1">
    <location>
        <begin position="101"/>
        <end position="119"/>
    </location>
</feature>
<feature type="domain" description="DUF4126" evidence="2">
    <location>
        <begin position="3"/>
        <end position="179"/>
    </location>
</feature>
<dbReference type="Pfam" id="PF13548">
    <property type="entry name" value="DUF4126"/>
    <property type="match status" value="1"/>
</dbReference>
<keyword evidence="1" id="KW-0472">Membrane</keyword>
<reference evidence="3" key="1">
    <citation type="journal article" date="2021" name="PeerJ">
        <title>Extensive microbial diversity within the chicken gut microbiome revealed by metagenomics and culture.</title>
        <authorList>
            <person name="Gilroy R."/>
            <person name="Ravi A."/>
            <person name="Getino M."/>
            <person name="Pursley I."/>
            <person name="Horton D.L."/>
            <person name="Alikhan N.F."/>
            <person name="Baker D."/>
            <person name="Gharbi K."/>
            <person name="Hall N."/>
            <person name="Watson M."/>
            <person name="Adriaenssens E.M."/>
            <person name="Foster-Nyarko E."/>
            <person name="Jarju S."/>
            <person name="Secka A."/>
            <person name="Antonio M."/>
            <person name="Oren A."/>
            <person name="Chaudhuri R.R."/>
            <person name="La Ragione R."/>
            <person name="Hildebrand F."/>
            <person name="Pallen M.J."/>
        </authorList>
    </citation>
    <scope>NUCLEOTIDE SEQUENCE</scope>
    <source>
        <strain evidence="3">ChiGjej4B4-7305</strain>
    </source>
</reference>
<dbReference type="Proteomes" id="UP000824037">
    <property type="component" value="Unassembled WGS sequence"/>
</dbReference>
<dbReference type="AlphaFoldDB" id="A0A9D2ECM0"/>
<feature type="transmembrane region" description="Helical" evidence="1">
    <location>
        <begin position="156"/>
        <end position="179"/>
    </location>
</feature>
<gene>
    <name evidence="3" type="ORF">H9815_03865</name>
</gene>
<comment type="caution">
    <text evidence="3">The sequence shown here is derived from an EMBL/GenBank/DDBJ whole genome shotgun (WGS) entry which is preliminary data.</text>
</comment>
<feature type="transmembrane region" description="Helical" evidence="1">
    <location>
        <begin position="6"/>
        <end position="27"/>
    </location>
</feature>
<evidence type="ECO:0000256" key="1">
    <source>
        <dbReference type="SAM" id="Phobius"/>
    </source>
</evidence>
<evidence type="ECO:0000313" key="4">
    <source>
        <dbReference type="Proteomes" id="UP000824037"/>
    </source>
</evidence>
<organism evidence="3 4">
    <name type="scientific">Candidatus Ruania gallistercoris</name>
    <dbReference type="NCBI Taxonomy" id="2838746"/>
    <lineage>
        <taxon>Bacteria</taxon>
        <taxon>Bacillati</taxon>
        <taxon>Actinomycetota</taxon>
        <taxon>Actinomycetes</taxon>
        <taxon>Micrococcales</taxon>
        <taxon>Ruaniaceae</taxon>
        <taxon>Ruania</taxon>
    </lineage>
</organism>
<protein>
    <submittedName>
        <fullName evidence="3">DUF4126 domain-containing protein</fullName>
    </submittedName>
</protein>
<keyword evidence="1" id="KW-1133">Transmembrane helix</keyword>
<dbReference type="EMBL" id="DXBY01000062">
    <property type="protein sequence ID" value="HIZ34891.1"/>
    <property type="molecule type" value="Genomic_DNA"/>
</dbReference>
<feature type="transmembrane region" description="Helical" evidence="1">
    <location>
        <begin position="39"/>
        <end position="58"/>
    </location>
</feature>
<accession>A0A9D2ECM0</accession>
<sequence>MELLTGSGLAISAGLNAYVPLLLVGFLGRFTELVSLPSAWAWLSGDVALIVLGVLLLVEVVADKVPSVDHVNDLLQTVVRPTSGGIVFAAGGAPVDDAGQILSAGTVLPVVAGVLLALLTHLAKAGLRAGVNLSTAGVGAPVASSVEDVFSVSLSLLALLLPLLVLVAVVGAVATLVGVRRRRRRRDRLRT</sequence>
<proteinExistence type="predicted"/>
<name>A0A9D2ECM0_9MICO</name>
<evidence type="ECO:0000259" key="2">
    <source>
        <dbReference type="Pfam" id="PF13548"/>
    </source>
</evidence>
<dbReference type="InterPro" id="IPR025196">
    <property type="entry name" value="DUF4126"/>
</dbReference>